<gene>
    <name evidence="1" type="primary">DENND3A</name>
</gene>
<dbReference type="InterPro" id="IPR036322">
    <property type="entry name" value="WD40_repeat_dom_sf"/>
</dbReference>
<proteinExistence type="predicted"/>
<protein>
    <submittedName>
        <fullName evidence="1">DENN/MADD domain containing 3a</fullName>
    </submittedName>
</protein>
<organism evidence="1">
    <name type="scientific">Nothobranchius furzeri</name>
    <name type="common">Turquoise killifish</name>
    <dbReference type="NCBI Taxonomy" id="105023"/>
    <lineage>
        <taxon>Eukaryota</taxon>
        <taxon>Metazoa</taxon>
        <taxon>Chordata</taxon>
        <taxon>Craniata</taxon>
        <taxon>Vertebrata</taxon>
        <taxon>Euteleostomi</taxon>
        <taxon>Actinopterygii</taxon>
        <taxon>Neopterygii</taxon>
        <taxon>Teleostei</taxon>
        <taxon>Neoteleostei</taxon>
        <taxon>Acanthomorphata</taxon>
        <taxon>Ovalentaria</taxon>
        <taxon>Atherinomorphae</taxon>
        <taxon>Cyprinodontiformes</taxon>
        <taxon>Nothobranchiidae</taxon>
        <taxon>Nothobranchius</taxon>
    </lineage>
</organism>
<name>A0A1A8VB26_NOTFU</name>
<accession>A0A1A8VB26</accession>
<dbReference type="AlphaFoldDB" id="A0A1A8VB26"/>
<reference evidence="1" key="1">
    <citation type="submission" date="2016-05" db="EMBL/GenBank/DDBJ databases">
        <authorList>
            <person name="Lavstsen T."/>
            <person name="Jespersen J.S."/>
        </authorList>
    </citation>
    <scope>NUCLEOTIDE SEQUENCE</scope>
    <source>
        <tissue evidence="1">Brain</tissue>
    </source>
</reference>
<evidence type="ECO:0000313" key="1">
    <source>
        <dbReference type="EMBL" id="SBS57051.1"/>
    </source>
</evidence>
<sequence length="139" mass="15229">MGLVQDQVWMGSQDSVIYIINTLSMCCNKQLTEHRQEVTGLAVDPRHSEGCYSQAAQTPWSCVCGKPTAPSIRSEGSPFPDLQDHLHDPNQIWVGCRGRSSGGGYCDGLLRSWVLVVDLDSLAVVKELLAHSDNIQTLC</sequence>
<reference evidence="1" key="2">
    <citation type="submission" date="2016-06" db="EMBL/GenBank/DDBJ databases">
        <title>The genome of a short-lived fish provides insights into sex chromosome evolution and the genetic control of aging.</title>
        <authorList>
            <person name="Reichwald K."/>
            <person name="Felder M."/>
            <person name="Petzold A."/>
            <person name="Koch P."/>
            <person name="Groth M."/>
            <person name="Platzer M."/>
        </authorList>
    </citation>
    <scope>NUCLEOTIDE SEQUENCE</scope>
    <source>
        <tissue evidence="1">Brain</tissue>
    </source>
</reference>
<dbReference type="EMBL" id="HAEJ01016594">
    <property type="protein sequence ID" value="SBS57051.1"/>
    <property type="molecule type" value="Transcribed_RNA"/>
</dbReference>
<dbReference type="SUPFAM" id="SSF50978">
    <property type="entry name" value="WD40 repeat-like"/>
    <property type="match status" value="1"/>
</dbReference>